<dbReference type="EMBL" id="JAODUP010000301">
    <property type="protein sequence ID" value="KAK2153297.1"/>
    <property type="molecule type" value="Genomic_DNA"/>
</dbReference>
<feature type="compositionally biased region" description="Polar residues" evidence="1">
    <location>
        <begin position="331"/>
        <end position="344"/>
    </location>
</feature>
<feature type="region of interest" description="Disordered" evidence="1">
    <location>
        <begin position="88"/>
        <end position="365"/>
    </location>
</feature>
<feature type="compositionally biased region" description="Polar residues" evidence="1">
    <location>
        <begin position="147"/>
        <end position="160"/>
    </location>
</feature>
<dbReference type="AlphaFoldDB" id="A0AAD9JHP4"/>
<organism evidence="3 4">
    <name type="scientific">Paralvinella palmiformis</name>
    <dbReference type="NCBI Taxonomy" id="53620"/>
    <lineage>
        <taxon>Eukaryota</taxon>
        <taxon>Metazoa</taxon>
        <taxon>Spiralia</taxon>
        <taxon>Lophotrochozoa</taxon>
        <taxon>Annelida</taxon>
        <taxon>Polychaeta</taxon>
        <taxon>Sedentaria</taxon>
        <taxon>Canalipalpata</taxon>
        <taxon>Terebellida</taxon>
        <taxon>Terebelliformia</taxon>
        <taxon>Alvinellidae</taxon>
        <taxon>Paralvinella</taxon>
    </lineage>
</organism>
<keyword evidence="4" id="KW-1185">Reference proteome</keyword>
<dbReference type="Proteomes" id="UP001208570">
    <property type="component" value="Unassembled WGS sequence"/>
</dbReference>
<protein>
    <submittedName>
        <fullName evidence="3">Uncharacterized protein</fullName>
    </submittedName>
</protein>
<feature type="compositionally biased region" description="Low complexity" evidence="1">
    <location>
        <begin position="258"/>
        <end position="268"/>
    </location>
</feature>
<feature type="transmembrane region" description="Helical" evidence="2">
    <location>
        <begin position="54"/>
        <end position="77"/>
    </location>
</feature>
<keyword evidence="2" id="KW-0812">Transmembrane</keyword>
<feature type="region of interest" description="Disordered" evidence="1">
    <location>
        <begin position="495"/>
        <end position="530"/>
    </location>
</feature>
<evidence type="ECO:0000313" key="3">
    <source>
        <dbReference type="EMBL" id="KAK2153297.1"/>
    </source>
</evidence>
<feature type="compositionally biased region" description="Acidic residues" evidence="1">
    <location>
        <begin position="501"/>
        <end position="512"/>
    </location>
</feature>
<comment type="caution">
    <text evidence="3">The sequence shown here is derived from an EMBL/GenBank/DDBJ whole genome shotgun (WGS) entry which is preliminary data.</text>
</comment>
<accession>A0AAD9JHP4</accession>
<keyword evidence="2" id="KW-1133">Transmembrane helix</keyword>
<gene>
    <name evidence="3" type="ORF">LSH36_301g01026</name>
</gene>
<proteinExistence type="predicted"/>
<feature type="compositionally biased region" description="Polar residues" evidence="1">
    <location>
        <begin position="296"/>
        <end position="310"/>
    </location>
</feature>
<feature type="compositionally biased region" description="Basic and acidic residues" evidence="1">
    <location>
        <begin position="513"/>
        <end position="527"/>
    </location>
</feature>
<evidence type="ECO:0000256" key="1">
    <source>
        <dbReference type="SAM" id="MobiDB-lite"/>
    </source>
</evidence>
<reference evidence="3" key="1">
    <citation type="journal article" date="2023" name="Mol. Biol. Evol.">
        <title>Third-Generation Sequencing Reveals the Adaptive Role of the Epigenome in Three Deep-Sea Polychaetes.</title>
        <authorList>
            <person name="Perez M."/>
            <person name="Aroh O."/>
            <person name="Sun Y."/>
            <person name="Lan Y."/>
            <person name="Juniper S.K."/>
            <person name="Young C.R."/>
            <person name="Angers B."/>
            <person name="Qian P.Y."/>
        </authorList>
    </citation>
    <scope>NUCLEOTIDE SEQUENCE</scope>
    <source>
        <strain evidence="3">P08H-3</strain>
    </source>
</reference>
<feature type="compositionally biased region" description="Polar residues" evidence="1">
    <location>
        <begin position="174"/>
        <end position="188"/>
    </location>
</feature>
<feature type="compositionally biased region" description="Polar residues" evidence="1">
    <location>
        <begin position="92"/>
        <end position="101"/>
    </location>
</feature>
<name>A0AAD9JHP4_9ANNE</name>
<keyword evidence="2" id="KW-0472">Membrane</keyword>
<sequence>MKEGGVVVDSHHGSDWIVPRRVMCAFFWVGIVLLFTGIILLVTSKHKEEFYQSWGAILLGLGFCLLLICFILCLHAYCVITVSDDEVPNARRQPQTQTTIGPVSVRQRAPLKEPPNFKIPSTEVEGDQSTARGRQNFHPARLKPISENGSPNLTSNTYGATTVRADHIRPCASRTASLPPSGKNTTPPRDNKSVHYSARRPSVTISLKNESPNNSSSNSNNNDAESGYQNSTGTPKNNNSGSTSLSLNGDEESEKNALSSRSSSSLHSIDGGNSPGQPHAGQVVPMPIIRDKNNKKPSPQASATNSSLESLSPPVVCSSGKREQDPLGQLRSLSIPTSRSLFETDQNDEKTEYARQRASSERRDSGRYGCFSAVDEETIAPEYQPPTRPPGARLQGIVTTCSRPVASARVTQLSINRQPKLPNGAPLQLTYSRQYPISSVHAYPTHRRKHNLYTPLRVQIDPPDDDLTRSAATFRPMPAISETRSVDHRMPMEDWQGMAAGDDDGGDDDDDDDIHRPPSREIIRPFDRTPSNLLGVQSSNLIERGLNNSANVYLSADDEFSESKMSIYDNLNYIRI</sequence>
<evidence type="ECO:0000313" key="4">
    <source>
        <dbReference type="Proteomes" id="UP001208570"/>
    </source>
</evidence>
<feature type="compositionally biased region" description="Polar residues" evidence="1">
    <location>
        <begin position="223"/>
        <end position="236"/>
    </location>
</feature>
<feature type="compositionally biased region" description="Low complexity" evidence="1">
    <location>
        <begin position="237"/>
        <end position="248"/>
    </location>
</feature>
<feature type="transmembrane region" description="Helical" evidence="2">
    <location>
        <begin position="20"/>
        <end position="42"/>
    </location>
</feature>
<feature type="compositionally biased region" description="Low complexity" evidence="1">
    <location>
        <begin position="209"/>
        <end position="222"/>
    </location>
</feature>
<feature type="compositionally biased region" description="Basic and acidic residues" evidence="1">
    <location>
        <begin position="347"/>
        <end position="365"/>
    </location>
</feature>
<evidence type="ECO:0000256" key="2">
    <source>
        <dbReference type="SAM" id="Phobius"/>
    </source>
</evidence>